<keyword evidence="1 6" id="KW-0690">Ribosome biogenesis</keyword>
<dbReference type="InterPro" id="IPR038664">
    <property type="entry name" value="Gar1/Naf1_Cbf5-bd_sf"/>
</dbReference>
<dbReference type="GO" id="GO:0000493">
    <property type="term" value="P:box H/ACA snoRNP assembly"/>
    <property type="evidence" value="ECO:0007669"/>
    <property type="project" value="InterPro"/>
</dbReference>
<keyword evidence="4 6" id="KW-0694">RNA-binding</keyword>
<comment type="similarity">
    <text evidence="6">Belongs to the GAR1 family.</text>
</comment>
<keyword evidence="3" id="KW-0597">Phosphoprotein</keyword>
<comment type="caution">
    <text evidence="7">The sequence shown here is derived from an EMBL/GenBank/DDBJ whole genome shotgun (WGS) entry which is preliminary data.</text>
</comment>
<evidence type="ECO:0000256" key="6">
    <source>
        <dbReference type="RuleBase" id="RU364004"/>
    </source>
</evidence>
<dbReference type="GO" id="GO:0005732">
    <property type="term" value="C:sno(s)RNA-containing ribonucleoprotein complex"/>
    <property type="evidence" value="ECO:0007669"/>
    <property type="project" value="InterPro"/>
</dbReference>
<dbReference type="Gene3D" id="2.40.10.230">
    <property type="entry name" value="Probable tRNA pseudouridine synthase domain"/>
    <property type="match status" value="1"/>
</dbReference>
<comment type="subunit">
    <text evidence="6">Component of the small nucleolar ribonucleoprotein particles containing H/ACA-type snoRNAs (H/ACA snoRNPs).</text>
</comment>
<accession>A0AAD5R7G0</accession>
<comment type="function">
    <text evidence="6">Required for ribosome biogenesis. Part of a complex which catalyzes pseudouridylation of rRNA. This involves the isomerization of uridine such that the ribose is subsequently attached to C5, instead of the normal N1. Pseudouridine ("psi") residues may serve to stabilize the conformation of rRNAs.</text>
</comment>
<gene>
    <name evidence="7" type="ORF">KIN20_032606</name>
</gene>
<dbReference type="AlphaFoldDB" id="A0AAD5R7G0"/>
<dbReference type="InterPro" id="IPR007504">
    <property type="entry name" value="H/ACA_rnp_Gar1/Naf1"/>
</dbReference>
<evidence type="ECO:0000313" key="8">
    <source>
        <dbReference type="Proteomes" id="UP001196413"/>
    </source>
</evidence>
<keyword evidence="8" id="KW-1185">Reference proteome</keyword>
<dbReference type="GO" id="GO:0005730">
    <property type="term" value="C:nucleolus"/>
    <property type="evidence" value="ECO:0007669"/>
    <property type="project" value="UniProtKB-SubCell"/>
</dbReference>
<dbReference type="Proteomes" id="UP001196413">
    <property type="component" value="Unassembled WGS sequence"/>
</dbReference>
<sequence length="228" mass="25764">MGDDDVEKVVEELLDRASSSYDCVEQEVDDDVKEAVDALLDQTTIWDDPSKIELDFYSLDYRRVPSIASASSNAGDSEFGDLSEGELPVLASDEDSDTEFQKLQHFTYKTRNSTFKREHSVGIPSQKMPKLECQVDTSDLYHEYDDLPPLERLTIHCEESVPLEVVGRVTSVVDCLVVVQSENGVALDFDSVLFDEDRKSIGVVFDLSDPSKNHCIRYDSIQKKRLLR</sequence>
<dbReference type="EMBL" id="JAHQIW010006862">
    <property type="protein sequence ID" value="KAJ1370803.1"/>
    <property type="molecule type" value="Genomic_DNA"/>
</dbReference>
<evidence type="ECO:0000256" key="5">
    <source>
        <dbReference type="ARBA" id="ARBA00023242"/>
    </source>
</evidence>
<dbReference type="PANTHER" id="PTHR31633">
    <property type="entry name" value="H/ACA RIBONUCLEOPROTEIN COMPLEX NON-CORE SUBUNIT NAF1"/>
    <property type="match status" value="1"/>
</dbReference>
<comment type="subcellular location">
    <subcellularLocation>
        <location evidence="6">Nucleus</location>
        <location evidence="6">Nucleolus</location>
    </subcellularLocation>
</comment>
<keyword evidence="2 6" id="KW-0698">rRNA processing</keyword>
<dbReference type="GO" id="GO:0003723">
    <property type="term" value="F:RNA binding"/>
    <property type="evidence" value="ECO:0007669"/>
    <property type="project" value="UniProtKB-KW"/>
</dbReference>
<organism evidence="7 8">
    <name type="scientific">Parelaphostrongylus tenuis</name>
    <name type="common">Meningeal worm</name>
    <dbReference type="NCBI Taxonomy" id="148309"/>
    <lineage>
        <taxon>Eukaryota</taxon>
        <taxon>Metazoa</taxon>
        <taxon>Ecdysozoa</taxon>
        <taxon>Nematoda</taxon>
        <taxon>Chromadorea</taxon>
        <taxon>Rhabditida</taxon>
        <taxon>Rhabditina</taxon>
        <taxon>Rhabditomorpha</taxon>
        <taxon>Strongyloidea</taxon>
        <taxon>Metastrongylidae</taxon>
        <taxon>Parelaphostrongylus</taxon>
    </lineage>
</organism>
<evidence type="ECO:0000256" key="3">
    <source>
        <dbReference type="ARBA" id="ARBA00022553"/>
    </source>
</evidence>
<keyword evidence="6" id="KW-0687">Ribonucleoprotein</keyword>
<reference evidence="7" key="1">
    <citation type="submission" date="2021-06" db="EMBL/GenBank/DDBJ databases">
        <title>Parelaphostrongylus tenuis whole genome reference sequence.</title>
        <authorList>
            <person name="Garwood T.J."/>
            <person name="Larsen P.A."/>
            <person name="Fountain-Jones N.M."/>
            <person name="Garbe J.R."/>
            <person name="Macchietto M.G."/>
            <person name="Kania S.A."/>
            <person name="Gerhold R.W."/>
            <person name="Richards J.E."/>
            <person name="Wolf T.M."/>
        </authorList>
    </citation>
    <scope>NUCLEOTIDE SEQUENCE</scope>
    <source>
        <strain evidence="7">MNPRO001-30</strain>
        <tissue evidence="7">Meninges</tissue>
    </source>
</reference>
<dbReference type="PANTHER" id="PTHR31633:SF1">
    <property type="entry name" value="H_ACA RIBONUCLEOPROTEIN COMPLEX NON-CORE SUBUNIT NAF1"/>
    <property type="match status" value="1"/>
</dbReference>
<name>A0AAD5R7G0_PARTN</name>
<evidence type="ECO:0000256" key="4">
    <source>
        <dbReference type="ARBA" id="ARBA00022884"/>
    </source>
</evidence>
<evidence type="ECO:0000256" key="1">
    <source>
        <dbReference type="ARBA" id="ARBA00022517"/>
    </source>
</evidence>
<evidence type="ECO:0000313" key="7">
    <source>
        <dbReference type="EMBL" id="KAJ1370803.1"/>
    </source>
</evidence>
<dbReference type="InterPro" id="IPR040309">
    <property type="entry name" value="Naf1"/>
</dbReference>
<keyword evidence="5 6" id="KW-0539">Nucleus</keyword>
<evidence type="ECO:0000256" key="2">
    <source>
        <dbReference type="ARBA" id="ARBA00022552"/>
    </source>
</evidence>
<protein>
    <recommendedName>
        <fullName evidence="6">H/ACA ribonucleoprotein complex subunit</fullName>
    </recommendedName>
</protein>
<dbReference type="GO" id="GO:0001522">
    <property type="term" value="P:pseudouridine synthesis"/>
    <property type="evidence" value="ECO:0007669"/>
    <property type="project" value="InterPro"/>
</dbReference>
<proteinExistence type="inferred from homology"/>
<dbReference type="Pfam" id="PF04410">
    <property type="entry name" value="Gar1"/>
    <property type="match status" value="1"/>
</dbReference>
<dbReference type="GO" id="GO:0006364">
    <property type="term" value="P:rRNA processing"/>
    <property type="evidence" value="ECO:0007669"/>
    <property type="project" value="UniProtKB-KW"/>
</dbReference>